<organism evidence="2 3">
    <name type="scientific">Halomonas lysinitropha</name>
    <dbReference type="NCBI Taxonomy" id="2607506"/>
    <lineage>
        <taxon>Bacteria</taxon>
        <taxon>Pseudomonadati</taxon>
        <taxon>Pseudomonadota</taxon>
        <taxon>Gammaproteobacteria</taxon>
        <taxon>Oceanospirillales</taxon>
        <taxon>Halomonadaceae</taxon>
        <taxon>Halomonas</taxon>
    </lineage>
</organism>
<proteinExistence type="predicted"/>
<dbReference type="EMBL" id="CABVOU010000021">
    <property type="protein sequence ID" value="VVZ94640.1"/>
    <property type="molecule type" value="Genomic_DNA"/>
</dbReference>
<dbReference type="Pfam" id="PF09002">
    <property type="entry name" value="Card1_endonuc"/>
    <property type="match status" value="1"/>
</dbReference>
<sequence length="419" mass="46833">MPQLHITLVTGRPEANLIPLLQLKPERVCLVASERMTEAAERLHLLLKDQLPAGTDIQVRKGLPDTEPQAISQYAFALADELEASKSADPGLAITYDLTGGTKLMALLFQEAMRCCDAEMIYTNSDTGCIYHMGAELQPDSFRSEAIESVLDANLYLHANGKRLLRSASDEAAWQEQARSRKALTKHLARHAAELDGLTGQLNYLIQVSQGDKPAVILEGDRQTGPRLNDQGWQQSLSHPPGGDWKKALTLMNEVGVLEWSPSAPRELRFPFLDGALYLSGGWLEEYAWHCARDAGLEDVHCSAQILDETGRKSDVRNEFDCLVVHRNRMLIFECKTARMKVEERDQQVLHKLNSLTEQSAGLYGTRVLLTSGTFGSKEHRDTNLKRAQSMQVKVTEGADLKQLPERIKGWMETGKWFV</sequence>
<protein>
    <recommendedName>
        <fullName evidence="1">Card1 endonuclease domain-containing protein</fullName>
    </recommendedName>
</protein>
<evidence type="ECO:0000313" key="3">
    <source>
        <dbReference type="Proteomes" id="UP000326725"/>
    </source>
</evidence>
<dbReference type="SUPFAM" id="SSF52980">
    <property type="entry name" value="Restriction endonuclease-like"/>
    <property type="match status" value="1"/>
</dbReference>
<keyword evidence="3" id="KW-1185">Reference proteome</keyword>
<dbReference type="Gene3D" id="3.40.1350.10">
    <property type="match status" value="1"/>
</dbReference>
<dbReference type="GO" id="GO:0003676">
    <property type="term" value="F:nucleic acid binding"/>
    <property type="evidence" value="ECO:0007669"/>
    <property type="project" value="InterPro"/>
</dbReference>
<evidence type="ECO:0000259" key="1">
    <source>
        <dbReference type="Pfam" id="PF09002"/>
    </source>
</evidence>
<dbReference type="InterPro" id="IPR015093">
    <property type="entry name" value="Card1_endonucl_dom"/>
</dbReference>
<dbReference type="InterPro" id="IPR011335">
    <property type="entry name" value="Restrct_endonuc-II-like"/>
</dbReference>
<dbReference type="RefSeq" id="WP_151442415.1">
    <property type="nucleotide sequence ID" value="NZ_CABVOU010000021.1"/>
</dbReference>
<dbReference type="Proteomes" id="UP000326725">
    <property type="component" value="Unassembled WGS sequence"/>
</dbReference>
<dbReference type="AlphaFoldDB" id="A0A5K1I3W2"/>
<feature type="domain" description="Card1 endonuclease" evidence="1">
    <location>
        <begin position="278"/>
        <end position="412"/>
    </location>
</feature>
<accession>A0A5K1I3W2</accession>
<gene>
    <name evidence="2" type="ORF">HALO32_00695</name>
</gene>
<name>A0A5K1I3W2_9GAMM</name>
<reference evidence="2 3" key="1">
    <citation type="submission" date="2019-09" db="EMBL/GenBank/DDBJ databases">
        <authorList>
            <person name="Criscuolo A."/>
        </authorList>
    </citation>
    <scope>NUCLEOTIDE SEQUENCE [LARGE SCALE GENOMIC DNA]</scope>
    <source>
        <strain evidence="3">3(2)</strain>
    </source>
</reference>
<dbReference type="Gene3D" id="3.40.50.10770">
    <property type="entry name" value="Hypothetical protein VC1899 like domain (Restriction endonuclease-like)"/>
    <property type="match status" value="1"/>
</dbReference>
<evidence type="ECO:0000313" key="2">
    <source>
        <dbReference type="EMBL" id="VVZ94640.1"/>
    </source>
</evidence>
<dbReference type="InterPro" id="IPR011856">
    <property type="entry name" value="tRNA_endonuc-like_dom_sf"/>
</dbReference>